<evidence type="ECO:0000313" key="1">
    <source>
        <dbReference type="EMBL" id="PXW69509.1"/>
    </source>
</evidence>
<gene>
    <name evidence="1" type="ORF">C7451_11628</name>
</gene>
<dbReference type="Proteomes" id="UP000248014">
    <property type="component" value="Unassembled WGS sequence"/>
</dbReference>
<dbReference type="RefSeq" id="WP_244181998.1">
    <property type="nucleotide sequence ID" value="NZ_QJJM01000016.1"/>
</dbReference>
<proteinExistence type="predicted"/>
<dbReference type="AlphaFoldDB" id="A0A2V3UQF2"/>
<evidence type="ECO:0000313" key="2">
    <source>
        <dbReference type="Proteomes" id="UP000248014"/>
    </source>
</evidence>
<keyword evidence="2" id="KW-1185">Reference proteome</keyword>
<sequence>MPHALKSLATTLALTVAISGGFPIVYGANAQVSSETDAPGYVALARLTDIAPQVMRVQIRKTTVVDPERAPDVAPGMARLFVEAQVLNLIRGKQGVSESIRYLVDVPRNAKGNVPKLKKQQFLLFARPGTRAGEIQLVSKDAQIAWSPEIEQQARTIITELVSPSAPPSIRGIREALHVRGNLQGEGETQVFLATSTGDPVSITVLRRPGLAPRWAVSLTEIVDEAAAPPRRNTLLWYRLACFLPREIPARALVSDTPADNDLARRDYNYVREQLGPCR</sequence>
<name>A0A2V3UQF2_9SPHN</name>
<protein>
    <submittedName>
        <fullName evidence="1">Uncharacterized protein</fullName>
    </submittedName>
</protein>
<reference evidence="1 2" key="1">
    <citation type="submission" date="2018-05" db="EMBL/GenBank/DDBJ databases">
        <title>Genomic Encyclopedia of Type Strains, Phase IV (KMG-IV): sequencing the most valuable type-strain genomes for metagenomic binning, comparative biology and taxonomic classification.</title>
        <authorList>
            <person name="Goeker M."/>
        </authorList>
    </citation>
    <scope>NUCLEOTIDE SEQUENCE [LARGE SCALE GENOMIC DNA]</scope>
    <source>
        <strain evidence="1 2">DSM 3183</strain>
    </source>
</reference>
<accession>A0A2V3UQF2</accession>
<comment type="caution">
    <text evidence="1">The sequence shown here is derived from an EMBL/GenBank/DDBJ whole genome shotgun (WGS) entry which is preliminary data.</text>
</comment>
<organism evidence="1 2">
    <name type="scientific">Blastomonas natatoria</name>
    <dbReference type="NCBI Taxonomy" id="34015"/>
    <lineage>
        <taxon>Bacteria</taxon>
        <taxon>Pseudomonadati</taxon>
        <taxon>Pseudomonadota</taxon>
        <taxon>Alphaproteobacteria</taxon>
        <taxon>Sphingomonadales</taxon>
        <taxon>Sphingomonadaceae</taxon>
        <taxon>Blastomonas</taxon>
    </lineage>
</organism>
<dbReference type="EMBL" id="QJJM01000016">
    <property type="protein sequence ID" value="PXW69509.1"/>
    <property type="molecule type" value="Genomic_DNA"/>
</dbReference>